<dbReference type="AlphaFoldDB" id="K8EEW4"/>
<dbReference type="GO" id="GO:0005737">
    <property type="term" value="C:cytoplasm"/>
    <property type="evidence" value="ECO:0007669"/>
    <property type="project" value="UniProtKB-SubCell"/>
</dbReference>
<protein>
    <recommendedName>
        <fullName evidence="3 10">T-complex protein 1 subunit delta</fullName>
    </recommendedName>
</protein>
<dbReference type="SUPFAM" id="SSF52029">
    <property type="entry name" value="GroEL apical domain-like"/>
    <property type="match status" value="1"/>
</dbReference>
<keyword evidence="6 9" id="KW-0067">ATP-binding</keyword>
<keyword evidence="12" id="KW-1185">Reference proteome</keyword>
<dbReference type="InterPro" id="IPR017998">
    <property type="entry name" value="Chaperone_TCP-1"/>
</dbReference>
<dbReference type="InterPro" id="IPR027410">
    <property type="entry name" value="TCP-1-like_intermed_sf"/>
</dbReference>
<dbReference type="PROSITE" id="PS00995">
    <property type="entry name" value="TCP1_3"/>
    <property type="match status" value="1"/>
</dbReference>
<dbReference type="Gene3D" id="1.10.560.10">
    <property type="entry name" value="GroEL-like equatorial domain"/>
    <property type="match status" value="1"/>
</dbReference>
<dbReference type="SUPFAM" id="SSF54849">
    <property type="entry name" value="GroEL-intermediate domain like"/>
    <property type="match status" value="1"/>
</dbReference>
<dbReference type="STRING" id="41875.K8EEW4"/>
<dbReference type="GO" id="GO:0005524">
    <property type="term" value="F:ATP binding"/>
    <property type="evidence" value="ECO:0007669"/>
    <property type="project" value="UniProtKB-KW"/>
</dbReference>
<dbReference type="RefSeq" id="XP_007512941.1">
    <property type="nucleotide sequence ID" value="XM_007512879.1"/>
</dbReference>
<evidence type="ECO:0000256" key="5">
    <source>
        <dbReference type="ARBA" id="ARBA00022741"/>
    </source>
</evidence>
<dbReference type="Pfam" id="PF00118">
    <property type="entry name" value="Cpn60_TCP1"/>
    <property type="match status" value="1"/>
</dbReference>
<name>K8EEW4_9CHLO</name>
<dbReference type="GO" id="GO:0051082">
    <property type="term" value="F:unfolded protein binding"/>
    <property type="evidence" value="ECO:0007669"/>
    <property type="project" value="InterPro"/>
</dbReference>
<evidence type="ECO:0000313" key="11">
    <source>
        <dbReference type="EMBL" id="CCO16499.1"/>
    </source>
</evidence>
<dbReference type="InterPro" id="IPR027413">
    <property type="entry name" value="GROEL-like_equatorial_sf"/>
</dbReference>
<dbReference type="PROSITE" id="PS00750">
    <property type="entry name" value="TCP1_1"/>
    <property type="match status" value="1"/>
</dbReference>
<dbReference type="GO" id="GO:0016887">
    <property type="term" value="F:ATP hydrolysis activity"/>
    <property type="evidence" value="ECO:0007669"/>
    <property type="project" value="InterPro"/>
</dbReference>
<dbReference type="Gene3D" id="3.30.260.10">
    <property type="entry name" value="TCP-1-like chaperonin intermediate domain"/>
    <property type="match status" value="1"/>
</dbReference>
<keyword evidence="4" id="KW-0963">Cytoplasm</keyword>
<accession>K8EEW4</accession>
<keyword evidence="7 9" id="KW-0143">Chaperone</keyword>
<evidence type="ECO:0000256" key="2">
    <source>
        <dbReference type="ARBA" id="ARBA00008020"/>
    </source>
</evidence>
<evidence type="ECO:0000256" key="7">
    <source>
        <dbReference type="ARBA" id="ARBA00023186"/>
    </source>
</evidence>
<keyword evidence="5 9" id="KW-0547">Nucleotide-binding</keyword>
<gene>
    <name evidence="11" type="ORF">Bathy05g01010</name>
</gene>
<evidence type="ECO:0000256" key="9">
    <source>
        <dbReference type="RuleBase" id="RU004187"/>
    </source>
</evidence>
<dbReference type="InterPro" id="IPR002423">
    <property type="entry name" value="Cpn60/GroEL/TCP-1"/>
</dbReference>
<evidence type="ECO:0000256" key="6">
    <source>
        <dbReference type="ARBA" id="ARBA00022840"/>
    </source>
</evidence>
<dbReference type="eggNOG" id="KOG0358">
    <property type="taxonomic scope" value="Eukaryota"/>
</dbReference>
<sequence>MAVQQTQKQSTVGERYTDDKLKHDIRISNMTAAKKLADAIRTSLGPRGMDKMMVSEKNDVTITNDGATILSKMKATHPAAKMLVELSKSQDIVAGDGTTSVAVLCGALLNKCIALLARGVHPTIISDSLALACDEACKLTETFAIPVNINDREQLINAATTSLGSKVVAQYSDVLAPIAVDCVSRILDDKRPDLVDLRDVRCVRKQGGTIDDTELTEGIVFDQKTAKGSGSGIHTVEDAKIALIQFCISPPKTDMENNVIVSDYTQMDRILKEERNYVIGLIKKIKATGCNVLLIQKSILRDAVTELGMHYLQKAKIMVIKDVERDEIEFIAKTLKLQPVAHPEQLTPEKLGRAKLAKEVVCGKSKVVKVTGIENMGKTVSVIVRGSNQLVLDEADRSLHDALCVIRCLAHKQFLITGGGSAEIELSVRLGQWARTLSGMESVCVKAFAEALEVIPYTLAENAGLNPIEIVTELRNKHAMLGNVHEGINVKKGTVSDMRKENVLQPLLVTTSALSLATECARMILKIDDICPVR</sequence>
<dbReference type="Gene3D" id="3.50.7.10">
    <property type="entry name" value="GroEL"/>
    <property type="match status" value="1"/>
</dbReference>
<dbReference type="SUPFAM" id="SSF48592">
    <property type="entry name" value="GroEL equatorial domain-like"/>
    <property type="match status" value="1"/>
</dbReference>
<dbReference type="NCBIfam" id="TIGR02342">
    <property type="entry name" value="chap_CCT_delta"/>
    <property type="match status" value="1"/>
</dbReference>
<dbReference type="GO" id="GO:0140662">
    <property type="term" value="F:ATP-dependent protein folding chaperone"/>
    <property type="evidence" value="ECO:0007669"/>
    <property type="project" value="InterPro"/>
</dbReference>
<evidence type="ECO:0000256" key="3">
    <source>
        <dbReference type="ARBA" id="ARBA00016107"/>
    </source>
</evidence>
<dbReference type="PRINTS" id="PR00304">
    <property type="entry name" value="TCOMPLEXTCP1"/>
</dbReference>
<dbReference type="InterPro" id="IPR002194">
    <property type="entry name" value="Chaperonin_TCP-1_CS"/>
</dbReference>
<organism evidence="11 12">
    <name type="scientific">Bathycoccus prasinos</name>
    <dbReference type="NCBI Taxonomy" id="41875"/>
    <lineage>
        <taxon>Eukaryota</taxon>
        <taxon>Viridiplantae</taxon>
        <taxon>Chlorophyta</taxon>
        <taxon>Mamiellophyceae</taxon>
        <taxon>Mamiellales</taxon>
        <taxon>Bathycoccaceae</taxon>
        <taxon>Bathycoccus</taxon>
    </lineage>
</organism>
<dbReference type="CDD" id="cd03338">
    <property type="entry name" value="TCP1_delta"/>
    <property type="match status" value="1"/>
</dbReference>
<proteinExistence type="inferred from homology"/>
<dbReference type="NCBIfam" id="NF041083">
    <property type="entry name" value="thermosome_beta"/>
    <property type="match status" value="1"/>
</dbReference>
<dbReference type="NCBIfam" id="NF041082">
    <property type="entry name" value="thermosome_alpha"/>
    <property type="match status" value="1"/>
</dbReference>
<dbReference type="Proteomes" id="UP000198341">
    <property type="component" value="Chromosome 5"/>
</dbReference>
<evidence type="ECO:0000313" key="12">
    <source>
        <dbReference type="Proteomes" id="UP000198341"/>
    </source>
</evidence>
<dbReference type="OrthoDB" id="10248520at2759"/>
<dbReference type="InterPro" id="IPR027409">
    <property type="entry name" value="GroEL-like_apical_dom_sf"/>
</dbReference>
<dbReference type="KEGG" id="bpg:Bathy05g01010"/>
<reference evidence="11 12" key="1">
    <citation type="submission" date="2011-10" db="EMBL/GenBank/DDBJ databases">
        <authorList>
            <person name="Genoscope - CEA"/>
        </authorList>
    </citation>
    <scope>NUCLEOTIDE SEQUENCE [LARGE SCALE GENOMIC DNA]</scope>
    <source>
        <strain evidence="11 12">RCC 1105</strain>
    </source>
</reference>
<dbReference type="GeneID" id="19015605"/>
<comment type="similarity">
    <text evidence="2 9">Belongs to the TCP-1 chaperonin family.</text>
</comment>
<dbReference type="InterPro" id="IPR053374">
    <property type="entry name" value="TCP-1_chaperonin"/>
</dbReference>
<evidence type="ECO:0000256" key="10">
    <source>
        <dbReference type="RuleBase" id="RU004192"/>
    </source>
</evidence>
<dbReference type="InterPro" id="IPR012717">
    <property type="entry name" value="Chap_CCT_delta"/>
</dbReference>
<dbReference type="PANTHER" id="PTHR11353">
    <property type="entry name" value="CHAPERONIN"/>
    <property type="match status" value="1"/>
</dbReference>
<comment type="subcellular location">
    <subcellularLocation>
        <location evidence="1">Cytoplasm</location>
    </subcellularLocation>
</comment>
<comment type="function">
    <text evidence="8">Molecular chaperone; assists the folding of proteins upon ATP hydrolysis. Known to play a role, in vitro, in the folding of actin and tubulin.</text>
</comment>
<evidence type="ECO:0000256" key="1">
    <source>
        <dbReference type="ARBA" id="ARBA00004496"/>
    </source>
</evidence>
<dbReference type="InterPro" id="IPR054827">
    <property type="entry name" value="thermosome_alpha"/>
</dbReference>
<dbReference type="FunFam" id="3.50.7.10:FF:000010">
    <property type="entry name" value="T-complex protein 1 subunit delta"/>
    <property type="match status" value="1"/>
</dbReference>
<evidence type="ECO:0000256" key="8">
    <source>
        <dbReference type="ARBA" id="ARBA00024677"/>
    </source>
</evidence>
<dbReference type="EMBL" id="FO082274">
    <property type="protein sequence ID" value="CCO16499.1"/>
    <property type="molecule type" value="Genomic_DNA"/>
</dbReference>
<evidence type="ECO:0000256" key="4">
    <source>
        <dbReference type="ARBA" id="ARBA00022490"/>
    </source>
</evidence>